<dbReference type="PANTHER" id="PTHR43179">
    <property type="entry name" value="RHAMNOSYLTRANSFERASE WBBL"/>
    <property type="match status" value="1"/>
</dbReference>
<keyword evidence="3" id="KW-1185">Reference proteome</keyword>
<evidence type="ECO:0000313" key="3">
    <source>
        <dbReference type="Proteomes" id="UP000005459"/>
    </source>
</evidence>
<dbReference type="AlphaFoldDB" id="F9U9B5"/>
<dbReference type="Gene3D" id="3.90.550.10">
    <property type="entry name" value="Spore Coat Polysaccharide Biosynthesis Protein SpsA, Chain A"/>
    <property type="match status" value="1"/>
</dbReference>
<gene>
    <name evidence="2" type="ORF">ThimaDRAFT_1517</name>
</gene>
<dbReference type="PANTHER" id="PTHR43179:SF7">
    <property type="entry name" value="RHAMNOSYLTRANSFERASE WBBL"/>
    <property type="match status" value="1"/>
</dbReference>
<dbReference type="Proteomes" id="UP000005459">
    <property type="component" value="Unassembled WGS sequence"/>
</dbReference>
<dbReference type="InterPro" id="IPR029044">
    <property type="entry name" value="Nucleotide-diphossugar_trans"/>
</dbReference>
<keyword evidence="2" id="KW-0808">Transferase</keyword>
<dbReference type="EMBL" id="AFWV01000004">
    <property type="protein sequence ID" value="EGV19373.1"/>
    <property type="molecule type" value="Genomic_DNA"/>
</dbReference>
<protein>
    <submittedName>
        <fullName evidence="2">Glycosyl transferase family 2</fullName>
    </submittedName>
</protein>
<dbReference type="SUPFAM" id="SSF53448">
    <property type="entry name" value="Nucleotide-diphospho-sugar transferases"/>
    <property type="match status" value="1"/>
</dbReference>
<dbReference type="OrthoDB" id="9771846at2"/>
<dbReference type="RefSeq" id="WP_007192394.1">
    <property type="nucleotide sequence ID" value="NZ_AFWV01000004.1"/>
</dbReference>
<name>F9U9B5_9GAMM</name>
<feature type="domain" description="Glycosyltransferase 2-like" evidence="1">
    <location>
        <begin position="7"/>
        <end position="125"/>
    </location>
</feature>
<evidence type="ECO:0000313" key="2">
    <source>
        <dbReference type="EMBL" id="EGV19373.1"/>
    </source>
</evidence>
<dbReference type="Pfam" id="PF00535">
    <property type="entry name" value="Glycos_transf_2"/>
    <property type="match status" value="1"/>
</dbReference>
<dbReference type="GO" id="GO:0016740">
    <property type="term" value="F:transferase activity"/>
    <property type="evidence" value="ECO:0007669"/>
    <property type="project" value="UniProtKB-KW"/>
</dbReference>
<dbReference type="STRING" id="768671.ThimaDRAFT_1517"/>
<sequence length="270" mass="29744">MRADIDVVVVTYQSGQRISGCLEALRASEACRSCVVDNGSDDDTLRCLDELGIEPLVLSANPGYAVAANRGASLGSAGYLAFVNPDCLVPPHFWRDALRLLADHPTACVVPRRLIKPGMVQLGRQPGYSSLKLLGDIFFDNYFNLGLGRLLRRLPGYHAPDWFWPHGACLVMSRRWFDTLGGMDESFPMYMGDVVLGRRMRELGGVILESGIDVVHLEGEGAAVTPARRLALLNAGRTAYAERFHGAALAWAMRLLAWPGFTLRRLLVFR</sequence>
<dbReference type="InterPro" id="IPR001173">
    <property type="entry name" value="Glyco_trans_2-like"/>
</dbReference>
<dbReference type="eggNOG" id="COG1216">
    <property type="taxonomic scope" value="Bacteria"/>
</dbReference>
<evidence type="ECO:0000259" key="1">
    <source>
        <dbReference type="Pfam" id="PF00535"/>
    </source>
</evidence>
<reference evidence="2 3" key="1">
    <citation type="submission" date="2011-06" db="EMBL/GenBank/DDBJ databases">
        <title>The draft genome of Thiocapsa marina 5811.</title>
        <authorList>
            <consortium name="US DOE Joint Genome Institute (JGI-PGF)"/>
            <person name="Lucas S."/>
            <person name="Han J."/>
            <person name="Cheng J.-F."/>
            <person name="Goodwin L."/>
            <person name="Pitluck S."/>
            <person name="Peters L."/>
            <person name="Land M.L."/>
            <person name="Hauser L."/>
            <person name="Vogl K."/>
            <person name="Liu Z."/>
            <person name="Imhoff J."/>
            <person name="Thiel V."/>
            <person name="Frigaard N.-U."/>
            <person name="Bryant D."/>
            <person name="Woyke T.J."/>
        </authorList>
    </citation>
    <scope>NUCLEOTIDE SEQUENCE [LARGE SCALE GENOMIC DNA]</scope>
    <source>
        <strain evidence="2 3">5811</strain>
    </source>
</reference>
<organism evidence="2 3">
    <name type="scientific">Thiocapsa marina 5811</name>
    <dbReference type="NCBI Taxonomy" id="768671"/>
    <lineage>
        <taxon>Bacteria</taxon>
        <taxon>Pseudomonadati</taxon>
        <taxon>Pseudomonadota</taxon>
        <taxon>Gammaproteobacteria</taxon>
        <taxon>Chromatiales</taxon>
        <taxon>Chromatiaceae</taxon>
        <taxon>Thiocapsa</taxon>
    </lineage>
</organism>
<proteinExistence type="predicted"/>
<accession>F9U9B5</accession>